<reference evidence="1" key="1">
    <citation type="journal article" date="2020" name="Stud. Mycol.">
        <title>101 Dothideomycetes genomes: a test case for predicting lifestyles and emergence of pathogens.</title>
        <authorList>
            <person name="Haridas S."/>
            <person name="Albert R."/>
            <person name="Binder M."/>
            <person name="Bloem J."/>
            <person name="Labutti K."/>
            <person name="Salamov A."/>
            <person name="Andreopoulos B."/>
            <person name="Baker S."/>
            <person name="Barry K."/>
            <person name="Bills G."/>
            <person name="Bluhm B."/>
            <person name="Cannon C."/>
            <person name="Castanera R."/>
            <person name="Culley D."/>
            <person name="Daum C."/>
            <person name="Ezra D."/>
            <person name="Gonzalez J."/>
            <person name="Henrissat B."/>
            <person name="Kuo A."/>
            <person name="Liang C."/>
            <person name="Lipzen A."/>
            <person name="Lutzoni F."/>
            <person name="Magnuson J."/>
            <person name="Mondo S."/>
            <person name="Nolan M."/>
            <person name="Ohm R."/>
            <person name="Pangilinan J."/>
            <person name="Park H.-J."/>
            <person name="Ramirez L."/>
            <person name="Alfaro M."/>
            <person name="Sun H."/>
            <person name="Tritt A."/>
            <person name="Yoshinaga Y."/>
            <person name="Zwiers L.-H."/>
            <person name="Turgeon B."/>
            <person name="Goodwin S."/>
            <person name="Spatafora J."/>
            <person name="Crous P."/>
            <person name="Grigoriev I."/>
        </authorList>
    </citation>
    <scope>NUCLEOTIDE SEQUENCE</scope>
    <source>
        <strain evidence="1">CBS 161.51</strain>
    </source>
</reference>
<protein>
    <submittedName>
        <fullName evidence="1">Uncharacterized protein</fullName>
    </submittedName>
</protein>
<gene>
    <name evidence="1" type="ORF">EJ02DRAFT_257187</name>
</gene>
<organism evidence="1 2">
    <name type="scientific">Clathrospora elynae</name>
    <dbReference type="NCBI Taxonomy" id="706981"/>
    <lineage>
        <taxon>Eukaryota</taxon>
        <taxon>Fungi</taxon>
        <taxon>Dikarya</taxon>
        <taxon>Ascomycota</taxon>
        <taxon>Pezizomycotina</taxon>
        <taxon>Dothideomycetes</taxon>
        <taxon>Pleosporomycetidae</taxon>
        <taxon>Pleosporales</taxon>
        <taxon>Diademaceae</taxon>
        <taxon>Clathrospora</taxon>
    </lineage>
</organism>
<evidence type="ECO:0000313" key="1">
    <source>
        <dbReference type="EMBL" id="KAF1939462.1"/>
    </source>
</evidence>
<evidence type="ECO:0000313" key="2">
    <source>
        <dbReference type="Proteomes" id="UP000800038"/>
    </source>
</evidence>
<sequence>MLICKATFQCTLVARPTPGFAAQPAFLHADYSSGILSKLTIFHIQPIRGDESRVAESESTCGGPIRPALSQDPRSCIHGPFSGILAKDYCMSAYLRG</sequence>
<dbReference type="AlphaFoldDB" id="A0A6A5SHX3"/>
<dbReference type="EMBL" id="ML976081">
    <property type="protein sequence ID" value="KAF1939462.1"/>
    <property type="molecule type" value="Genomic_DNA"/>
</dbReference>
<dbReference type="Proteomes" id="UP000800038">
    <property type="component" value="Unassembled WGS sequence"/>
</dbReference>
<proteinExistence type="predicted"/>
<accession>A0A6A5SHX3</accession>
<name>A0A6A5SHX3_9PLEO</name>
<keyword evidence="2" id="KW-1185">Reference proteome</keyword>